<evidence type="ECO:0000313" key="3">
    <source>
        <dbReference type="EMBL" id="KAL0278685.1"/>
    </source>
</evidence>
<evidence type="ECO:0000256" key="1">
    <source>
        <dbReference type="SAM" id="Phobius"/>
    </source>
</evidence>
<keyword evidence="1" id="KW-0812">Transmembrane</keyword>
<feature type="transmembrane region" description="Helical" evidence="1">
    <location>
        <begin position="372"/>
        <end position="389"/>
    </location>
</feature>
<comment type="caution">
    <text evidence="3">The sequence shown here is derived from an EMBL/GenBank/DDBJ whole genome shotgun (WGS) entry which is preliminary data.</text>
</comment>
<feature type="chain" id="PRO_5043598554" description="Protein brambleberry" evidence="2">
    <location>
        <begin position="21"/>
        <end position="605"/>
    </location>
</feature>
<proteinExistence type="predicted"/>
<evidence type="ECO:0000256" key="2">
    <source>
        <dbReference type="SAM" id="SignalP"/>
    </source>
</evidence>
<dbReference type="PANTHER" id="PTHR33538">
    <property type="entry name" value="PROTEIN GAMETE EXPRESSED 1"/>
    <property type="match status" value="1"/>
</dbReference>
<feature type="transmembrane region" description="Helical" evidence="1">
    <location>
        <begin position="424"/>
        <end position="442"/>
    </location>
</feature>
<accession>A0AAW2I954</accession>
<sequence length="605" mass="69415">MRVLLQYLLVAPYIICLTSAWPIDTSFLDWIWRPKEDGRSEIGKNSPLISVPFEAKTDDEKFLEEAIKLKEIIKSSPLDSCQHKVVLKIKTSCSSMTEEELAKLSVNLLNCQSSVDGRQIFPCTDSMTLKQCTEKMDGTMWNAYHMMNNRARAVCLLARRAQFQALTEMTVNKLTSAAQDQILKLNQMMENQDRLERLTLGTINLIEKGNIEILEQQDAMRISQKGINDFISHNLHELMKEKALIASGHKELSEMTKSIKNRMDEASDQLLMQSEERIIQHKQLLTDIEAVQKLTKEIFERIDMSTDKLLLQHAEAATKYQEAVNNLVKINETVHYLLKLIDTTRNEIDEKFIWMQNFLDDTGIQISKISCIAYHIAYLLIGMLFASFLNLSSLSRVILTLVVPLNLFLTYIDRNDLVLGYDQMTIGLIVSVLSIAIINRLLRPSQPLSSIEYRNINNRTSPEPQKKTSGVNNKFRNFRQFFGKLISSMNNYMPSANHWMSNSRESERDNSYIENYANRSVADGIRDEYPYLSPAFDRTNEVSSHSLVRDWLQNKVPTQSASSGSGNSQKMCSAICRSSRRRCRNMSSRGSEYCYRHLRGQSEMS</sequence>
<reference evidence="3" key="1">
    <citation type="journal article" date="2024" name="Gigascience">
        <title>Chromosome-level genome of the poultry shaft louse Menopon gallinae provides insight into the host-switching and adaptive evolution of parasitic lice.</title>
        <authorList>
            <person name="Xu Y."/>
            <person name="Ma L."/>
            <person name="Liu S."/>
            <person name="Liang Y."/>
            <person name="Liu Q."/>
            <person name="He Z."/>
            <person name="Tian L."/>
            <person name="Duan Y."/>
            <person name="Cai W."/>
            <person name="Li H."/>
            <person name="Song F."/>
        </authorList>
    </citation>
    <scope>NUCLEOTIDE SEQUENCE</scope>
    <source>
        <strain evidence="3">Cailab_2023a</strain>
    </source>
</reference>
<keyword evidence="1" id="KW-1133">Transmembrane helix</keyword>
<name>A0AAW2I954_9NEOP</name>
<protein>
    <recommendedName>
        <fullName evidence="4">Protein brambleberry</fullName>
    </recommendedName>
</protein>
<gene>
    <name evidence="3" type="ORF">PYX00_000435</name>
</gene>
<dbReference type="EMBL" id="JARGDH010000001">
    <property type="protein sequence ID" value="KAL0278685.1"/>
    <property type="molecule type" value="Genomic_DNA"/>
</dbReference>
<organism evidence="3">
    <name type="scientific">Menopon gallinae</name>
    <name type="common">poultry shaft louse</name>
    <dbReference type="NCBI Taxonomy" id="328185"/>
    <lineage>
        <taxon>Eukaryota</taxon>
        <taxon>Metazoa</taxon>
        <taxon>Ecdysozoa</taxon>
        <taxon>Arthropoda</taxon>
        <taxon>Hexapoda</taxon>
        <taxon>Insecta</taxon>
        <taxon>Pterygota</taxon>
        <taxon>Neoptera</taxon>
        <taxon>Paraneoptera</taxon>
        <taxon>Psocodea</taxon>
        <taxon>Troctomorpha</taxon>
        <taxon>Phthiraptera</taxon>
        <taxon>Amblycera</taxon>
        <taxon>Menoponidae</taxon>
        <taxon>Menopon</taxon>
    </lineage>
</organism>
<dbReference type="InterPro" id="IPR040346">
    <property type="entry name" value="GEX1/Brambleberry"/>
</dbReference>
<dbReference type="AlphaFoldDB" id="A0AAW2I954"/>
<feature type="signal peptide" evidence="2">
    <location>
        <begin position="1"/>
        <end position="20"/>
    </location>
</feature>
<dbReference type="PANTHER" id="PTHR33538:SF1">
    <property type="entry name" value="PROTEIN BRAMBLEBERRY"/>
    <property type="match status" value="1"/>
</dbReference>
<keyword evidence="2" id="KW-0732">Signal</keyword>
<evidence type="ECO:0008006" key="4">
    <source>
        <dbReference type="Google" id="ProtNLM"/>
    </source>
</evidence>
<keyword evidence="1" id="KW-0472">Membrane</keyword>